<dbReference type="EMBL" id="AJYC02000275">
    <property type="protein sequence ID" value="EKT76444.1"/>
    <property type="molecule type" value="Genomic_DNA"/>
</dbReference>
<evidence type="ECO:0000313" key="2">
    <source>
        <dbReference type="Proteomes" id="UP000005951"/>
    </source>
</evidence>
<dbReference type="AlphaFoldDB" id="K8X4J0"/>
<protein>
    <submittedName>
        <fullName evidence="1">Uncharacterized protein</fullName>
    </submittedName>
</protein>
<reference evidence="1 2" key="1">
    <citation type="journal article" date="2013" name="Genome Announc.">
        <title>Draft Genome Sequence of Rhodococcus opacus Strain M213 Shows a Diverse Catabolic Potential.</title>
        <authorList>
            <person name="Pathak A."/>
            <person name="Green S.J."/>
            <person name="Ogram A."/>
            <person name="Chauhan A."/>
        </authorList>
    </citation>
    <scope>NUCLEOTIDE SEQUENCE [LARGE SCALE GENOMIC DNA]</scope>
    <source>
        <strain evidence="1 2">M213</strain>
    </source>
</reference>
<evidence type="ECO:0000313" key="1">
    <source>
        <dbReference type="EMBL" id="EKT76444.1"/>
    </source>
</evidence>
<proteinExistence type="predicted"/>
<organism evidence="1 2">
    <name type="scientific">Rhodococcus opacus M213</name>
    <dbReference type="NCBI Taxonomy" id="1129896"/>
    <lineage>
        <taxon>Bacteria</taxon>
        <taxon>Bacillati</taxon>
        <taxon>Actinomycetota</taxon>
        <taxon>Actinomycetes</taxon>
        <taxon>Mycobacteriales</taxon>
        <taxon>Nocardiaceae</taxon>
        <taxon>Rhodococcus</taxon>
    </lineage>
</organism>
<gene>
    <name evidence="1" type="ORF">WSS_A42725</name>
</gene>
<accession>K8X4J0</accession>
<feature type="non-terminal residue" evidence="1">
    <location>
        <position position="71"/>
    </location>
</feature>
<dbReference type="Proteomes" id="UP000005951">
    <property type="component" value="Unassembled WGS sequence"/>
</dbReference>
<name>K8X4J0_RHOOP</name>
<feature type="non-terminal residue" evidence="1">
    <location>
        <position position="1"/>
    </location>
</feature>
<comment type="caution">
    <text evidence="1">The sequence shown here is derived from an EMBL/GenBank/DDBJ whole genome shotgun (WGS) entry which is preliminary data.</text>
</comment>
<sequence>VAPHVAQIMEGGRDLGVVGAVFALLNGECPLQWFLGVGRIPELEPRDAQSGEEGRDLAVVGAKRNTVQLVS</sequence>